<evidence type="ECO:0000313" key="3">
    <source>
        <dbReference type="Proteomes" id="UP001159363"/>
    </source>
</evidence>
<dbReference type="EMBL" id="JARBHB010000016">
    <property type="protein sequence ID" value="KAJ8866572.1"/>
    <property type="molecule type" value="Genomic_DNA"/>
</dbReference>
<accession>A0ABQ9G264</accession>
<feature type="region of interest" description="Disordered" evidence="1">
    <location>
        <begin position="569"/>
        <end position="613"/>
    </location>
</feature>
<feature type="compositionally biased region" description="Basic residues" evidence="1">
    <location>
        <begin position="691"/>
        <end position="707"/>
    </location>
</feature>
<comment type="caution">
    <text evidence="2">The sequence shown here is derived from an EMBL/GenBank/DDBJ whole genome shotgun (WGS) entry which is preliminary data.</text>
</comment>
<protein>
    <submittedName>
        <fullName evidence="2">Uncharacterized protein</fullName>
    </submittedName>
</protein>
<organism evidence="2 3">
    <name type="scientific">Dryococelus australis</name>
    <dbReference type="NCBI Taxonomy" id="614101"/>
    <lineage>
        <taxon>Eukaryota</taxon>
        <taxon>Metazoa</taxon>
        <taxon>Ecdysozoa</taxon>
        <taxon>Arthropoda</taxon>
        <taxon>Hexapoda</taxon>
        <taxon>Insecta</taxon>
        <taxon>Pterygota</taxon>
        <taxon>Neoptera</taxon>
        <taxon>Polyneoptera</taxon>
        <taxon>Phasmatodea</taxon>
        <taxon>Verophasmatodea</taxon>
        <taxon>Anareolatae</taxon>
        <taxon>Phasmatidae</taxon>
        <taxon>Eurycanthinae</taxon>
        <taxon>Dryococelus</taxon>
    </lineage>
</organism>
<dbReference type="Proteomes" id="UP001159363">
    <property type="component" value="Chromosome 15"/>
</dbReference>
<feature type="compositionally biased region" description="Basic and acidic residues" evidence="1">
    <location>
        <begin position="713"/>
        <end position="722"/>
    </location>
</feature>
<gene>
    <name evidence="2" type="ORF">PR048_032431</name>
</gene>
<feature type="compositionally biased region" description="Basic and acidic residues" evidence="1">
    <location>
        <begin position="572"/>
        <end position="584"/>
    </location>
</feature>
<evidence type="ECO:0000313" key="2">
    <source>
        <dbReference type="EMBL" id="KAJ8866572.1"/>
    </source>
</evidence>
<name>A0ABQ9G264_9NEOP</name>
<keyword evidence="3" id="KW-1185">Reference proteome</keyword>
<feature type="compositionally biased region" description="Basic and acidic residues" evidence="1">
    <location>
        <begin position="179"/>
        <end position="190"/>
    </location>
</feature>
<evidence type="ECO:0000256" key="1">
    <source>
        <dbReference type="SAM" id="MobiDB-lite"/>
    </source>
</evidence>
<feature type="region of interest" description="Disordered" evidence="1">
    <location>
        <begin position="426"/>
        <end position="459"/>
    </location>
</feature>
<proteinExistence type="predicted"/>
<feature type="region of interest" description="Disordered" evidence="1">
    <location>
        <begin position="672"/>
        <end position="722"/>
    </location>
</feature>
<reference evidence="2 3" key="1">
    <citation type="submission" date="2023-02" db="EMBL/GenBank/DDBJ databases">
        <title>LHISI_Scaffold_Assembly.</title>
        <authorList>
            <person name="Stuart O.P."/>
            <person name="Cleave R."/>
            <person name="Magrath M.J.L."/>
            <person name="Mikheyev A.S."/>
        </authorList>
    </citation>
    <scope>NUCLEOTIDE SEQUENCE [LARGE SCALE GENOMIC DNA]</scope>
    <source>
        <strain evidence="2">Daus_M_001</strain>
        <tissue evidence="2">Leg muscle</tissue>
    </source>
</reference>
<sequence>MLVLLRSERCAFHKVELKQLPIEHCTRLYNTTYLTTKQATGGVCLDFRVWESCRTTPLVGGFSRGSPVFRAPFMPTLLHAYLTSPSLALETSMLRASQISSLYSTPLDGTLPNYLHSVDIRKSWKGTLEVRDWLTGVTWSRGRQPKIFADGSSHAAPILADQQARPADVRRGARQTHPRRSEDGSSDKDKLVRRNPTWWNSLRKNAFLLGRDKSLHQSFPPCPICPPSLLPPYPHCSLRRLINARRPASKSSVSVDWKSTGCSRMGNGDDVSIPALVPTATRIMLTLYLLLHVGLGTPLSKGSYLAVQTIPCTMCDVIIRCVGTHHTSFVYDIPSTPAARGLEAKVRITSRNNHQISLNILLRLAPARVAKRRAVARRRATSVSRAVVLIARSVKGVYKLGAMAALGAILPVAAGGSARGLLDERTAARGPRSAPDEPAVERDSTESPPVQRKGAGSRRAVVISLESRRDRLARPTLLNLPVENASRGEMISHSRLHPTFKFRARLEIEMKFVSSRRNWRFEISIRDQQPSTCHYCQITAGRIIRRRRRHDIGERDYWKDVCPCLDANQGRRSRETGGRRRADRSNPATNQTSASCKVGEIQPKPNPNEKCNTISSPTAEIFTEASRQLKHFMPVQCDEAYYVRNLCHSYLSRTSDLENSSRQMAPRITPLSQKKKPPVTYALRATPRRSTSGHKKTSPVLSNKRKTPASGPQHEHQGAPEEDRMEQIFGELEFFGTFIQIFIISHEGELPSE</sequence>
<feature type="region of interest" description="Disordered" evidence="1">
    <location>
        <begin position="159"/>
        <end position="190"/>
    </location>
</feature>
<feature type="compositionally biased region" description="Polar residues" evidence="1">
    <location>
        <begin position="586"/>
        <end position="595"/>
    </location>
</feature>